<dbReference type="Gene3D" id="3.60.15.10">
    <property type="entry name" value="Ribonuclease Z/Hydroxyacylglutathione hydrolase-like"/>
    <property type="match status" value="1"/>
</dbReference>
<name>A0A347VPJ8_9HELI</name>
<comment type="similarity">
    <text evidence="2">Belongs to the metallo-beta-lactamase superfamily.</text>
</comment>
<dbReference type="InterPro" id="IPR001279">
    <property type="entry name" value="Metallo-B-lactamas"/>
</dbReference>
<keyword evidence="5" id="KW-0862">Zinc</keyword>
<evidence type="ECO:0000256" key="4">
    <source>
        <dbReference type="ARBA" id="ARBA00022801"/>
    </source>
</evidence>
<dbReference type="OrthoDB" id="9773738at2"/>
<dbReference type="CDD" id="cd07729">
    <property type="entry name" value="AHL_lactonase_MBL-fold"/>
    <property type="match status" value="1"/>
</dbReference>
<reference evidence="8 9" key="1">
    <citation type="journal article" date="2014" name="Genome Announc.">
        <title>Draft genome sequences of eight enterohepatic helicobacter species isolated from both laboratory and wild rodents.</title>
        <authorList>
            <person name="Sheh A."/>
            <person name="Shen Z."/>
            <person name="Fox J.G."/>
        </authorList>
    </citation>
    <scope>NUCLEOTIDE SEQUENCE [LARGE SCALE GENOMIC DNA]</scope>
    <source>
        <strain evidence="8 9">MIT 97-6194</strain>
    </source>
</reference>
<evidence type="ECO:0000256" key="5">
    <source>
        <dbReference type="ARBA" id="ARBA00022833"/>
    </source>
</evidence>
<proteinExistence type="inferred from homology"/>
<dbReference type="AlphaFoldDB" id="A0A347VPJ8"/>
<dbReference type="GO" id="GO:0016787">
    <property type="term" value="F:hydrolase activity"/>
    <property type="evidence" value="ECO:0007669"/>
    <property type="project" value="UniProtKB-KW"/>
</dbReference>
<dbReference type="STRING" id="1548018.LS64_08490"/>
<dbReference type="SUPFAM" id="SSF56281">
    <property type="entry name" value="Metallo-hydrolase/oxidoreductase"/>
    <property type="match status" value="1"/>
</dbReference>
<dbReference type="EMBL" id="QBIU01000002">
    <property type="protein sequence ID" value="MWV70526.1"/>
    <property type="molecule type" value="Genomic_DNA"/>
</dbReference>
<dbReference type="PANTHER" id="PTHR42978">
    <property type="entry name" value="QUORUM-QUENCHING LACTONASE YTNP-RELATED-RELATED"/>
    <property type="match status" value="1"/>
</dbReference>
<dbReference type="Pfam" id="PF00753">
    <property type="entry name" value="Lactamase_B"/>
    <property type="match status" value="1"/>
</dbReference>
<sequence length="276" mass="31293">MKLHILKCGEVRVDISLPFSNESSHPFSYTGLFRAKKYQVWLPVFAFLLEHKKGLILFDTGWGRENSPNGKYDALAQIRHLGLMHYMLNKAYVPSGEAIIEQLESLGVRQSDIDYLLLSHLHSDHTSGLKSVRGARQILCSDIELNDTRKYAYRYVPSMWDDVDIETFSFEENGFGPVGKSRDFFGDGSLILVNIPGHTNGMFAAVIFIESKYILLYFDGGYATKSWKEMIAPGTALDKNLAYKSLEWIAKMSKDSNCIKSFASHDVDIKPQVIEF</sequence>
<dbReference type="RefSeq" id="WP_034572225.1">
    <property type="nucleotide sequence ID" value="NZ_JRMP02000005.1"/>
</dbReference>
<reference evidence="7 10" key="4">
    <citation type="submission" date="2019-12" db="EMBL/GenBank/DDBJ databases">
        <title>Multi-Generational Helicobacter saguini Isolates.</title>
        <authorList>
            <person name="Mannion A."/>
            <person name="Shen Z."/>
            <person name="Fox J.G."/>
        </authorList>
    </citation>
    <scope>NUCLEOTIDE SEQUENCE [LARGE SCALE GENOMIC DNA]</scope>
    <source>
        <strain evidence="7">16-048</strain>
        <strain evidence="10">16-048 (F4)</strain>
    </source>
</reference>
<dbReference type="EMBL" id="JRMP02000005">
    <property type="protein sequence ID" value="TLD94807.1"/>
    <property type="molecule type" value="Genomic_DNA"/>
</dbReference>
<comment type="cofactor">
    <cofactor evidence="1">
        <name>Zn(2+)</name>
        <dbReference type="ChEBI" id="CHEBI:29105"/>
    </cofactor>
</comment>
<dbReference type="PANTHER" id="PTHR42978:SF2">
    <property type="entry name" value="102 KBASES UNSTABLE REGION: FROM 1 TO 119443"/>
    <property type="match status" value="1"/>
</dbReference>
<reference evidence="8" key="3">
    <citation type="submission" date="2018-04" db="EMBL/GenBank/DDBJ databases">
        <authorList>
            <person name="Sheh A."/>
            <person name="Shen Z."/>
            <person name="Mannion A.J."/>
            <person name="Fox J.G."/>
        </authorList>
    </citation>
    <scope>NUCLEOTIDE SEQUENCE</scope>
    <source>
        <strain evidence="8">MIT 97-6194</strain>
    </source>
</reference>
<evidence type="ECO:0000256" key="1">
    <source>
        <dbReference type="ARBA" id="ARBA00001947"/>
    </source>
</evidence>
<evidence type="ECO:0000259" key="6">
    <source>
        <dbReference type="SMART" id="SM00849"/>
    </source>
</evidence>
<evidence type="ECO:0000256" key="2">
    <source>
        <dbReference type="ARBA" id="ARBA00007749"/>
    </source>
</evidence>
<keyword evidence="9" id="KW-1185">Reference proteome</keyword>
<gene>
    <name evidence="7" type="ORF">DCO61_11120</name>
    <name evidence="8" type="ORF">LS64_004750</name>
</gene>
<organism evidence="8 9">
    <name type="scientific">Helicobacter saguini</name>
    <dbReference type="NCBI Taxonomy" id="1548018"/>
    <lineage>
        <taxon>Bacteria</taxon>
        <taxon>Pseudomonadati</taxon>
        <taxon>Campylobacterota</taxon>
        <taxon>Epsilonproteobacteria</taxon>
        <taxon>Campylobacterales</taxon>
        <taxon>Helicobacteraceae</taxon>
        <taxon>Helicobacter</taxon>
    </lineage>
</organism>
<accession>A0A347VPJ8</accession>
<dbReference type="SMART" id="SM00849">
    <property type="entry name" value="Lactamase_B"/>
    <property type="match status" value="1"/>
</dbReference>
<dbReference type="Proteomes" id="UP000029714">
    <property type="component" value="Unassembled WGS sequence"/>
</dbReference>
<evidence type="ECO:0000313" key="8">
    <source>
        <dbReference type="EMBL" id="TLD94807.1"/>
    </source>
</evidence>
<dbReference type="GO" id="GO:0046872">
    <property type="term" value="F:metal ion binding"/>
    <property type="evidence" value="ECO:0007669"/>
    <property type="project" value="UniProtKB-KW"/>
</dbReference>
<reference evidence="8 9" key="2">
    <citation type="journal article" date="2016" name="Infect. Immun.">
        <title>Helicobacter saguini, a Novel Helicobacter Isolated from Cotton-Top Tamarins with Ulcerative Colitis, Has Proinflammatory Properties and Induces Typhlocolitis and Dysplasia in Gnotobiotic IL-10-/- Mice.</title>
        <authorList>
            <person name="Shen Z."/>
            <person name="Mannion A."/>
            <person name="Whary M.T."/>
            <person name="Muthupalani S."/>
            <person name="Sheh A."/>
            <person name="Feng Y."/>
            <person name="Gong G."/>
            <person name="Vandamme P."/>
            <person name="Holcombe H.R."/>
            <person name="Paster B.J."/>
            <person name="Fox J.G."/>
        </authorList>
    </citation>
    <scope>NUCLEOTIDE SEQUENCE [LARGE SCALE GENOMIC DNA]</scope>
    <source>
        <strain evidence="8 9">MIT 97-6194</strain>
    </source>
</reference>
<evidence type="ECO:0000313" key="9">
    <source>
        <dbReference type="Proteomes" id="UP000029714"/>
    </source>
</evidence>
<evidence type="ECO:0000313" key="10">
    <source>
        <dbReference type="Proteomes" id="UP000477070"/>
    </source>
</evidence>
<dbReference type="InterPro" id="IPR051013">
    <property type="entry name" value="MBL_superfamily_lactonases"/>
</dbReference>
<feature type="domain" description="Metallo-beta-lactamase" evidence="6">
    <location>
        <begin position="43"/>
        <end position="265"/>
    </location>
</feature>
<dbReference type="Proteomes" id="UP000477070">
    <property type="component" value="Unassembled WGS sequence"/>
</dbReference>
<evidence type="ECO:0000313" key="7">
    <source>
        <dbReference type="EMBL" id="MWV70526.1"/>
    </source>
</evidence>
<protein>
    <submittedName>
        <fullName evidence="7">MBL fold metallo-hydrolase</fullName>
    </submittedName>
    <submittedName>
        <fullName evidence="8">N-acyl homoserine lactonase family protein</fullName>
    </submittedName>
</protein>
<comment type="caution">
    <text evidence="8">The sequence shown here is derived from an EMBL/GenBank/DDBJ whole genome shotgun (WGS) entry which is preliminary data.</text>
</comment>
<keyword evidence="4 7" id="KW-0378">Hydrolase</keyword>
<evidence type="ECO:0000256" key="3">
    <source>
        <dbReference type="ARBA" id="ARBA00022723"/>
    </source>
</evidence>
<keyword evidence="3" id="KW-0479">Metal-binding</keyword>
<dbReference type="InterPro" id="IPR036866">
    <property type="entry name" value="RibonucZ/Hydroxyglut_hydro"/>
</dbReference>